<name>Q7XLS9_ORYSJ</name>
<proteinExistence type="predicted"/>
<gene>
    <name evidence="2" type="primary">OSJNBa0057M08.6</name>
</gene>
<evidence type="ECO:0000259" key="1">
    <source>
        <dbReference type="PROSITE" id="PS50994"/>
    </source>
</evidence>
<accession>Q7XLS9</accession>
<dbReference type="InterPro" id="IPR036397">
    <property type="entry name" value="RNaseH_sf"/>
</dbReference>
<organism evidence="2">
    <name type="scientific">Oryza sativa subsp. japonica</name>
    <name type="common">Rice</name>
    <dbReference type="NCBI Taxonomy" id="39947"/>
    <lineage>
        <taxon>Eukaryota</taxon>
        <taxon>Viridiplantae</taxon>
        <taxon>Streptophyta</taxon>
        <taxon>Embryophyta</taxon>
        <taxon>Tracheophyta</taxon>
        <taxon>Spermatophyta</taxon>
        <taxon>Magnoliopsida</taxon>
        <taxon>Liliopsida</taxon>
        <taxon>Poales</taxon>
        <taxon>Poaceae</taxon>
        <taxon>BOP clade</taxon>
        <taxon>Oryzoideae</taxon>
        <taxon>Oryzeae</taxon>
        <taxon>Oryzinae</taxon>
        <taxon>Oryza</taxon>
        <taxon>Oryza sativa</taxon>
    </lineage>
</organism>
<dbReference type="AlphaFoldDB" id="Q7XLS9"/>
<dbReference type="GO" id="GO:0015074">
    <property type="term" value="P:DNA integration"/>
    <property type="evidence" value="ECO:0007669"/>
    <property type="project" value="InterPro"/>
</dbReference>
<dbReference type="Gene3D" id="3.30.420.10">
    <property type="entry name" value="Ribonuclease H-like superfamily/Ribonuclease H"/>
    <property type="match status" value="1"/>
</dbReference>
<reference evidence="2" key="1">
    <citation type="journal article" date="2002" name="Nature">
        <title>Sequence and analysis of rice chromosome 4.</title>
        <authorList>
            <person name="Feng Q."/>
            <person name="Zhang Y."/>
            <person name="Hao P."/>
            <person name="Wang S."/>
            <person name="Fu G."/>
            <person name="Huang Y."/>
            <person name="Li Y."/>
            <person name="Zhu J."/>
            <person name="Liu Y."/>
            <person name="Hu X."/>
            <person name="Jia P."/>
            <person name="Zhang Y."/>
            <person name="Zhao Q."/>
            <person name="Ying K."/>
            <person name="Yu S."/>
            <person name="Tang Y."/>
            <person name="Weng Q."/>
            <person name="Zhang L."/>
            <person name="Lu Y."/>
            <person name="Mu J."/>
            <person name="Lu Y."/>
            <person name="Zhang L.S."/>
            <person name="Yu Z."/>
            <person name="Fan D."/>
            <person name="Liu X."/>
            <person name="Lu T."/>
            <person name="Li C."/>
            <person name="Wu Y."/>
            <person name="Sun T."/>
            <person name="Lei H."/>
            <person name="Li T."/>
            <person name="Hu H."/>
            <person name="Guan J."/>
            <person name="Wu M."/>
            <person name="Zhang R."/>
            <person name="Zhou B."/>
            <person name="Chen Z."/>
            <person name="Chen L."/>
            <person name="Jin Z."/>
            <person name="Wang R."/>
            <person name="Yin H."/>
            <person name="Cai Z."/>
            <person name="Ren S."/>
            <person name="Lv G."/>
            <person name="Gu W."/>
            <person name="Zhu G."/>
            <person name="Tu Y."/>
            <person name="Jia J."/>
            <person name="Zhang Y."/>
            <person name="Chen J."/>
            <person name="Kang H."/>
            <person name="Chen X."/>
            <person name="Shao C."/>
            <person name="Sun Y."/>
            <person name="Hu Q."/>
            <person name="Zhang X."/>
            <person name="Zhang W."/>
            <person name="Wang L."/>
            <person name="Ding C."/>
            <person name="Sheng H."/>
            <person name="Gu J."/>
            <person name="Chen S."/>
            <person name="Ni L."/>
            <person name="Zhu F."/>
            <person name="Chen W."/>
            <person name="Lan L."/>
            <person name="Lai Y."/>
            <person name="Cheng Z."/>
            <person name="Gu M."/>
            <person name="Jiang J."/>
            <person name="Li J."/>
            <person name="Hong G."/>
            <person name="Xue Y."/>
            <person name="Han B."/>
        </authorList>
    </citation>
    <scope>NUCLEOTIDE SEQUENCE [LARGE SCALE GENOMIC DNA]</scope>
</reference>
<dbReference type="PROSITE" id="PS50994">
    <property type="entry name" value="INTEGRASE"/>
    <property type="match status" value="1"/>
</dbReference>
<evidence type="ECO:0000313" key="2">
    <source>
        <dbReference type="EMBL" id="CAE04981.3"/>
    </source>
</evidence>
<feature type="domain" description="Integrase catalytic" evidence="1">
    <location>
        <begin position="171"/>
        <end position="245"/>
    </location>
</feature>
<dbReference type="SUPFAM" id="SSF53098">
    <property type="entry name" value="Ribonuclease H-like"/>
    <property type="match status" value="1"/>
</dbReference>
<sequence>MRSTASRALLIGAGWEALKVLDFRTDTTERINKFEEEEEPQTVHRGNVIEEQEQLNEQRRHGGEDGDGAVAQETWLTLTDASIPPAPLPDEVDGAAGCPCVGPTLSVPRFSFQEHGGSGREARMAMSPCEHLLRCISIAGGEEVVKEIHQGLCGAHQAARTVASEEFRQVYIGQPYSKWGHDIIGPFPMARNGYRFAIVAIEYFSRWLEAEPLHTITSAAVQKFLRKTIVCRFSVLKEFITDNGK</sequence>
<protein>
    <submittedName>
        <fullName evidence="2">OSJNBa0057M08.6 protein</fullName>
    </submittedName>
</protein>
<dbReference type="InterPro" id="IPR001584">
    <property type="entry name" value="Integrase_cat-core"/>
</dbReference>
<dbReference type="InterPro" id="IPR012337">
    <property type="entry name" value="RNaseH-like_sf"/>
</dbReference>
<dbReference type="GO" id="GO:0003676">
    <property type="term" value="F:nucleic acid binding"/>
    <property type="evidence" value="ECO:0007669"/>
    <property type="project" value="InterPro"/>
</dbReference>
<dbReference type="EMBL" id="AL731640">
    <property type="protein sequence ID" value="CAE04981.3"/>
    <property type="molecule type" value="Genomic_DNA"/>
</dbReference>